<dbReference type="PANTHER" id="PTHR36404:SF1">
    <property type="entry name" value="EMBRYO DEFECTIVE 2737"/>
    <property type="match status" value="1"/>
</dbReference>
<accession>A0AAV0M2E7</accession>
<evidence type="ECO:0000256" key="1">
    <source>
        <dbReference type="SAM" id="SignalP"/>
    </source>
</evidence>
<evidence type="ECO:0000313" key="2">
    <source>
        <dbReference type="EMBL" id="CAI0440919.1"/>
    </source>
</evidence>
<dbReference type="PANTHER" id="PTHR36404">
    <property type="entry name" value="EMBRYO DEFECTIVE 2737"/>
    <property type="match status" value="1"/>
</dbReference>
<gene>
    <name evidence="2" type="ORF">LITE_LOCUS26674</name>
</gene>
<dbReference type="Proteomes" id="UP001154282">
    <property type="component" value="Unassembled WGS sequence"/>
</dbReference>
<feature type="chain" id="PRO_5043908793" description="39S ribosomal protein L59, mitochondrial" evidence="1">
    <location>
        <begin position="27"/>
        <end position="209"/>
    </location>
</feature>
<dbReference type="EMBL" id="CAMGYJ010000007">
    <property type="protein sequence ID" value="CAI0440919.1"/>
    <property type="molecule type" value="Genomic_DNA"/>
</dbReference>
<dbReference type="AlphaFoldDB" id="A0AAV0M2E7"/>
<organism evidence="2 3">
    <name type="scientific">Linum tenue</name>
    <dbReference type="NCBI Taxonomy" id="586396"/>
    <lineage>
        <taxon>Eukaryota</taxon>
        <taxon>Viridiplantae</taxon>
        <taxon>Streptophyta</taxon>
        <taxon>Embryophyta</taxon>
        <taxon>Tracheophyta</taxon>
        <taxon>Spermatophyta</taxon>
        <taxon>Magnoliopsida</taxon>
        <taxon>eudicotyledons</taxon>
        <taxon>Gunneridae</taxon>
        <taxon>Pentapetalae</taxon>
        <taxon>rosids</taxon>
        <taxon>fabids</taxon>
        <taxon>Malpighiales</taxon>
        <taxon>Linaceae</taxon>
        <taxon>Linum</taxon>
    </lineage>
</organism>
<comment type="caution">
    <text evidence="2">The sequence shown here is derived from an EMBL/GenBank/DDBJ whole genome shotgun (WGS) entry which is preliminary data.</text>
</comment>
<proteinExistence type="predicted"/>
<sequence length="209" mass="25060">MHIRDSMKDPSIAAFWLFTFPQVVGGLNYDDDIKKKIWWQYEESFRYDKLRDIVAKRAPGWELLQEALTTIDPIRAREDPVIVKNLPHYRAKKALEAEVMKLDPPPRPEKWGELDLPLNSSSWTEEDLKKPEKFYEMTVLLNAQREMADKMLDAQWEAKWRQEKLNQMLEEKVQPYLKDADNGILSQPIVVQPQKQHIERKRRKRWWIF</sequence>
<keyword evidence="1" id="KW-0732">Signal</keyword>
<protein>
    <recommendedName>
        <fullName evidence="4">39S ribosomal protein L59, mitochondrial</fullName>
    </recommendedName>
</protein>
<evidence type="ECO:0000313" key="3">
    <source>
        <dbReference type="Proteomes" id="UP001154282"/>
    </source>
</evidence>
<evidence type="ECO:0008006" key="4">
    <source>
        <dbReference type="Google" id="ProtNLM"/>
    </source>
</evidence>
<feature type="signal peptide" evidence="1">
    <location>
        <begin position="1"/>
        <end position="26"/>
    </location>
</feature>
<keyword evidence="3" id="KW-1185">Reference proteome</keyword>
<reference evidence="2" key="1">
    <citation type="submission" date="2022-08" db="EMBL/GenBank/DDBJ databases">
        <authorList>
            <person name="Gutierrez-Valencia J."/>
        </authorList>
    </citation>
    <scope>NUCLEOTIDE SEQUENCE</scope>
</reference>
<dbReference type="GO" id="GO:0009507">
    <property type="term" value="C:chloroplast"/>
    <property type="evidence" value="ECO:0007669"/>
    <property type="project" value="TreeGrafter"/>
</dbReference>
<name>A0AAV0M2E7_9ROSI</name>